<evidence type="ECO:0000313" key="2">
    <source>
        <dbReference type="Proteomes" id="UP000053825"/>
    </source>
</evidence>
<protein>
    <submittedName>
        <fullName evidence="1">Uncharacterized protein</fullName>
    </submittedName>
</protein>
<keyword evidence="2" id="KW-1185">Reference proteome</keyword>
<dbReference type="Proteomes" id="UP000053825">
    <property type="component" value="Unassembled WGS sequence"/>
</dbReference>
<evidence type="ECO:0000313" key="1">
    <source>
        <dbReference type="EMBL" id="KOC67759.1"/>
    </source>
</evidence>
<organism evidence="1 2">
    <name type="scientific">Habropoda laboriosa</name>
    <dbReference type="NCBI Taxonomy" id="597456"/>
    <lineage>
        <taxon>Eukaryota</taxon>
        <taxon>Metazoa</taxon>
        <taxon>Ecdysozoa</taxon>
        <taxon>Arthropoda</taxon>
        <taxon>Hexapoda</taxon>
        <taxon>Insecta</taxon>
        <taxon>Pterygota</taxon>
        <taxon>Neoptera</taxon>
        <taxon>Endopterygota</taxon>
        <taxon>Hymenoptera</taxon>
        <taxon>Apocrita</taxon>
        <taxon>Aculeata</taxon>
        <taxon>Apoidea</taxon>
        <taxon>Anthophila</taxon>
        <taxon>Apidae</taxon>
        <taxon>Habropoda</taxon>
    </lineage>
</organism>
<sequence length="76" mass="8649">MLAGGGTKSARLGCVKEEQTNIQRGWTDGRTDGWMDGWMDRDEHTLRGWSRKICKLQSRLLNRKGQEQREGEGEVG</sequence>
<proteinExistence type="predicted"/>
<dbReference type="AlphaFoldDB" id="A0A0L7RA89"/>
<accession>A0A0L7RA89</accession>
<name>A0A0L7RA89_9HYME</name>
<dbReference type="EMBL" id="KQ414619">
    <property type="protein sequence ID" value="KOC67759.1"/>
    <property type="molecule type" value="Genomic_DNA"/>
</dbReference>
<reference evidence="1 2" key="1">
    <citation type="submission" date="2015-07" db="EMBL/GenBank/DDBJ databases">
        <title>The genome of Habropoda laboriosa.</title>
        <authorList>
            <person name="Pan H."/>
            <person name="Kapheim K."/>
        </authorList>
    </citation>
    <scope>NUCLEOTIDE SEQUENCE [LARGE SCALE GENOMIC DNA]</scope>
    <source>
        <strain evidence="1">0110345459</strain>
    </source>
</reference>
<gene>
    <name evidence="1" type="ORF">WH47_11160</name>
</gene>